<evidence type="ECO:0000256" key="6">
    <source>
        <dbReference type="ARBA" id="ARBA00023054"/>
    </source>
</evidence>
<keyword evidence="12" id="KW-1185">Reference proteome</keyword>
<evidence type="ECO:0000256" key="5">
    <source>
        <dbReference type="ARBA" id="ARBA00022490"/>
    </source>
</evidence>
<dbReference type="GO" id="GO:0097546">
    <property type="term" value="C:ciliary base"/>
    <property type="evidence" value="ECO:0007669"/>
    <property type="project" value="TreeGrafter"/>
</dbReference>
<dbReference type="PANTHER" id="PTHR21532">
    <property type="entry name" value="PHOSPHODIESTERASE HL"/>
    <property type="match status" value="1"/>
</dbReference>
<dbReference type="AlphaFoldDB" id="A0AAN7VMF7"/>
<keyword evidence="6" id="KW-0175">Coiled coil</keyword>
<proteinExistence type="inferred from homology"/>
<keyword evidence="7" id="KW-0969">Cilium</keyword>
<keyword evidence="8" id="KW-0966">Cell projection</keyword>
<evidence type="ECO:0000313" key="12">
    <source>
        <dbReference type="Proteomes" id="UP001329430"/>
    </source>
</evidence>
<evidence type="ECO:0000256" key="1">
    <source>
        <dbReference type="ARBA" id="ARBA00004138"/>
    </source>
</evidence>
<dbReference type="InterPro" id="IPR038888">
    <property type="entry name" value="CFAP36"/>
</dbReference>
<protein>
    <recommendedName>
        <fullName evidence="4">Cilia- and flagella-associated protein 36</fullName>
    </recommendedName>
    <alternativeName>
        <fullName evidence="9">Coiled-coil domain-containing protein 104</fullName>
    </alternativeName>
</protein>
<dbReference type="InterPro" id="IPR042541">
    <property type="entry name" value="BART_sf"/>
</dbReference>
<evidence type="ECO:0000256" key="9">
    <source>
        <dbReference type="ARBA" id="ARBA00031593"/>
    </source>
</evidence>
<reference evidence="11 12" key="1">
    <citation type="journal article" date="2024" name="Insects">
        <title>An Improved Chromosome-Level Genome Assembly of the Firefly Pyrocoelia pectoralis.</title>
        <authorList>
            <person name="Fu X."/>
            <person name="Meyer-Rochow V.B."/>
            <person name="Ballantyne L."/>
            <person name="Zhu X."/>
        </authorList>
    </citation>
    <scope>NUCLEOTIDE SEQUENCE [LARGE SCALE GENOMIC DNA]</scope>
    <source>
        <strain evidence="11">XCY_ONT2</strain>
    </source>
</reference>
<keyword evidence="5" id="KW-0963">Cytoplasm</keyword>
<comment type="subcellular location">
    <subcellularLocation>
        <location evidence="1">Cell projection</location>
        <location evidence="1">Cilium</location>
    </subcellularLocation>
    <subcellularLocation>
        <location evidence="2">Cytoplasm</location>
    </subcellularLocation>
</comment>
<dbReference type="Pfam" id="PF11527">
    <property type="entry name" value="ARL2_Bind_BART"/>
    <property type="match status" value="1"/>
</dbReference>
<evidence type="ECO:0000256" key="8">
    <source>
        <dbReference type="ARBA" id="ARBA00023273"/>
    </source>
</evidence>
<dbReference type="PANTHER" id="PTHR21532:SF0">
    <property type="entry name" value="CILIA- AND FLAGELLA-ASSOCIATED PROTEIN 36"/>
    <property type="match status" value="1"/>
</dbReference>
<dbReference type="GO" id="GO:0005930">
    <property type="term" value="C:axoneme"/>
    <property type="evidence" value="ECO:0007669"/>
    <property type="project" value="TreeGrafter"/>
</dbReference>
<feature type="domain" description="BART" evidence="10">
    <location>
        <begin position="6"/>
        <end position="121"/>
    </location>
</feature>
<dbReference type="InterPro" id="IPR023379">
    <property type="entry name" value="BART_dom"/>
</dbReference>
<evidence type="ECO:0000313" key="11">
    <source>
        <dbReference type="EMBL" id="KAK5647861.1"/>
    </source>
</evidence>
<dbReference type="EMBL" id="JAVRBK010000002">
    <property type="protein sequence ID" value="KAK5647861.1"/>
    <property type="molecule type" value="Genomic_DNA"/>
</dbReference>
<evidence type="ECO:0000256" key="2">
    <source>
        <dbReference type="ARBA" id="ARBA00004496"/>
    </source>
</evidence>
<evidence type="ECO:0000256" key="3">
    <source>
        <dbReference type="ARBA" id="ARBA00007460"/>
    </source>
</evidence>
<accession>A0AAN7VMF7</accession>
<comment type="similarity">
    <text evidence="3">Belongs to the CFAP36 family.</text>
</comment>
<organism evidence="11 12">
    <name type="scientific">Pyrocoelia pectoralis</name>
    <dbReference type="NCBI Taxonomy" id="417401"/>
    <lineage>
        <taxon>Eukaryota</taxon>
        <taxon>Metazoa</taxon>
        <taxon>Ecdysozoa</taxon>
        <taxon>Arthropoda</taxon>
        <taxon>Hexapoda</taxon>
        <taxon>Insecta</taxon>
        <taxon>Pterygota</taxon>
        <taxon>Neoptera</taxon>
        <taxon>Endopterygota</taxon>
        <taxon>Coleoptera</taxon>
        <taxon>Polyphaga</taxon>
        <taxon>Elateriformia</taxon>
        <taxon>Elateroidea</taxon>
        <taxon>Lampyridae</taxon>
        <taxon>Lampyrinae</taxon>
        <taxon>Pyrocoelia</taxon>
    </lineage>
</organism>
<dbReference type="Gene3D" id="1.20.1520.10">
    <property type="entry name" value="ADP-ribosylation factor-like 2-binding protein, domain"/>
    <property type="match status" value="1"/>
</dbReference>
<evidence type="ECO:0000256" key="4">
    <source>
        <dbReference type="ARBA" id="ARBA00021815"/>
    </source>
</evidence>
<sequence length="348" mass="40410">MGESDSTWVFDSLVCFLNGPVWNAPIQSFIEEKSLIFEANTPESPNYAKIYEEYKNLVDVMLGSYMEDIGISPAQFEEECIKGHLELAPKHFDNSLFEQIWAANDYGMFKRMMTQRNVELQLQALELIEQKYGIMPESFIPHKTHNRHITGQTEAEIVLKDKEKVALEEEIMEEVVKQFPFEEVSDEDMKKKDEEVQYLLEEKHILQETLRNIEETAKCHDMPTLQEEDTPEMTRPEINTDGVEKPTRDEIVFDKKPIASTIDQIELKKRQEYLRAQRDKLVALKKEARKKHLEVADTSQEKIRNRPKSARVAKAVLTGDSPISNEQLKIRKALAERLKQEVIGNKDL</sequence>
<gene>
    <name evidence="11" type="ORF">RI129_002753</name>
</gene>
<comment type="caution">
    <text evidence="11">The sequence shown here is derived from an EMBL/GenBank/DDBJ whole genome shotgun (WGS) entry which is preliminary data.</text>
</comment>
<dbReference type="Proteomes" id="UP001329430">
    <property type="component" value="Chromosome 2"/>
</dbReference>
<name>A0AAN7VMF7_9COLE</name>
<evidence type="ECO:0000259" key="10">
    <source>
        <dbReference type="Pfam" id="PF11527"/>
    </source>
</evidence>
<evidence type="ECO:0000256" key="7">
    <source>
        <dbReference type="ARBA" id="ARBA00023069"/>
    </source>
</evidence>